<dbReference type="EMBL" id="PKUN01000023">
    <property type="protein sequence ID" value="PLX60678.1"/>
    <property type="molecule type" value="Genomic_DNA"/>
</dbReference>
<comment type="caution">
    <text evidence="2">The sequence shown here is derived from an EMBL/GenBank/DDBJ whole genome shotgun (WGS) entry which is preliminary data.</text>
</comment>
<evidence type="ECO:0000313" key="2">
    <source>
        <dbReference type="EMBL" id="PLX60678.1"/>
    </source>
</evidence>
<dbReference type="AlphaFoldDB" id="A0A2N6CU72"/>
<reference evidence="2 3" key="1">
    <citation type="submission" date="2017-11" db="EMBL/GenBank/DDBJ databases">
        <title>Genome-resolved metagenomics identifies genetic mobility, metabolic interactions, and unexpected diversity in perchlorate-reducing communities.</title>
        <authorList>
            <person name="Barnum T.P."/>
            <person name="Figueroa I.A."/>
            <person name="Carlstrom C.I."/>
            <person name="Lucas L.N."/>
            <person name="Engelbrektson A.L."/>
            <person name="Coates J.D."/>
        </authorList>
    </citation>
    <scope>NUCLEOTIDE SEQUENCE [LARGE SCALE GENOMIC DNA]</scope>
    <source>
        <strain evidence="2">BM301</strain>
    </source>
</reference>
<keyword evidence="1" id="KW-1133">Transmembrane helix</keyword>
<gene>
    <name evidence="2" type="ORF">C0630_14635</name>
</gene>
<keyword evidence="1" id="KW-0812">Transmembrane</keyword>
<dbReference type="Proteomes" id="UP000235015">
    <property type="component" value="Unassembled WGS sequence"/>
</dbReference>
<protein>
    <submittedName>
        <fullName evidence="2">Uncharacterized protein</fullName>
    </submittedName>
</protein>
<proteinExistence type="predicted"/>
<organism evidence="2 3">
    <name type="scientific">Sedimenticola selenatireducens</name>
    <dbReference type="NCBI Taxonomy" id="191960"/>
    <lineage>
        <taxon>Bacteria</taxon>
        <taxon>Pseudomonadati</taxon>
        <taxon>Pseudomonadota</taxon>
        <taxon>Gammaproteobacteria</taxon>
        <taxon>Chromatiales</taxon>
        <taxon>Sedimenticolaceae</taxon>
        <taxon>Sedimenticola</taxon>
    </lineage>
</organism>
<evidence type="ECO:0000256" key="1">
    <source>
        <dbReference type="SAM" id="Phobius"/>
    </source>
</evidence>
<evidence type="ECO:0000313" key="3">
    <source>
        <dbReference type="Proteomes" id="UP000235015"/>
    </source>
</evidence>
<feature type="transmembrane region" description="Helical" evidence="1">
    <location>
        <begin position="6"/>
        <end position="28"/>
    </location>
</feature>
<accession>A0A2N6CU72</accession>
<keyword evidence="1" id="KW-0472">Membrane</keyword>
<sequence length="63" mass="7041">MRDSLYAGFIVNFKATSGWFTFVAYGFFIKHGVQWGNDSGQQIIRFIPLAVSTQAVVIQGNHC</sequence>
<name>A0A2N6CU72_9GAMM</name>